<dbReference type="InterPro" id="IPR001229">
    <property type="entry name" value="Jacalin-like_lectin_dom"/>
</dbReference>
<accession>A0A1E5V380</accession>
<gene>
    <name evidence="4" type="ORF">BAE44_0019371</name>
</gene>
<dbReference type="Pfam" id="PF01419">
    <property type="entry name" value="Jacalin"/>
    <property type="match status" value="1"/>
</dbReference>
<dbReference type="SMART" id="SM00915">
    <property type="entry name" value="Jacalin"/>
    <property type="match status" value="1"/>
</dbReference>
<dbReference type="OrthoDB" id="675424at2759"/>
<feature type="signal peptide" evidence="2">
    <location>
        <begin position="1"/>
        <end position="22"/>
    </location>
</feature>
<dbReference type="InterPro" id="IPR033734">
    <property type="entry name" value="Jacalin-like_lectin_dom_plant"/>
</dbReference>
<dbReference type="AlphaFoldDB" id="A0A1E5V380"/>
<name>A0A1E5V380_9POAL</name>
<keyword evidence="5" id="KW-1185">Reference proteome</keyword>
<evidence type="ECO:0000256" key="2">
    <source>
        <dbReference type="SAM" id="SignalP"/>
    </source>
</evidence>
<dbReference type="STRING" id="888268.A0A1E5V380"/>
<evidence type="ECO:0000259" key="3">
    <source>
        <dbReference type="PROSITE" id="PS51752"/>
    </source>
</evidence>
<dbReference type="Gene3D" id="2.100.10.30">
    <property type="entry name" value="Jacalin-like lectin domain"/>
    <property type="match status" value="1"/>
</dbReference>
<dbReference type="InterPro" id="IPR036404">
    <property type="entry name" value="Jacalin-like_lectin_dom_sf"/>
</dbReference>
<protein>
    <submittedName>
        <fullName evidence="4">Salt stress-induced protein</fullName>
    </submittedName>
</protein>
<dbReference type="EMBL" id="LWDX02052985">
    <property type="protein sequence ID" value="OEL19610.1"/>
    <property type="molecule type" value="Genomic_DNA"/>
</dbReference>
<comment type="caution">
    <text evidence="4">The sequence shown here is derived from an EMBL/GenBank/DDBJ whole genome shotgun (WGS) entry which is preliminary data.</text>
</comment>
<feature type="domain" description="Jacalin-type lectin" evidence="3">
    <location>
        <begin position="42"/>
        <end position="183"/>
    </location>
</feature>
<dbReference type="GO" id="GO:0030246">
    <property type="term" value="F:carbohydrate binding"/>
    <property type="evidence" value="ECO:0007669"/>
    <property type="project" value="UniProtKB-KW"/>
</dbReference>
<evidence type="ECO:0000313" key="4">
    <source>
        <dbReference type="EMBL" id="OEL19610.1"/>
    </source>
</evidence>
<sequence>MAMEKTIAVVLCLAALVVVTMSVPTPTADGLETKDMCSKNLATKVGLWGGNGGSAQDLKEAPKRLESITIRSNYSIDSIQFSYFDQTGQKRSSGRWGGPDGTDHKINLGSSEFVKEVSGTYNMFNGEVCLTSFKLLTNTRTWGPWAEENGTRFTITAPSGSSIVGFFARGGRYLDAIGVYLNKV</sequence>
<organism evidence="4 5">
    <name type="scientific">Dichanthelium oligosanthes</name>
    <dbReference type="NCBI Taxonomy" id="888268"/>
    <lineage>
        <taxon>Eukaryota</taxon>
        <taxon>Viridiplantae</taxon>
        <taxon>Streptophyta</taxon>
        <taxon>Embryophyta</taxon>
        <taxon>Tracheophyta</taxon>
        <taxon>Spermatophyta</taxon>
        <taxon>Magnoliopsida</taxon>
        <taxon>Liliopsida</taxon>
        <taxon>Poales</taxon>
        <taxon>Poaceae</taxon>
        <taxon>PACMAD clade</taxon>
        <taxon>Panicoideae</taxon>
        <taxon>Panicodae</taxon>
        <taxon>Paniceae</taxon>
        <taxon>Dichantheliinae</taxon>
        <taxon>Dichanthelium</taxon>
    </lineage>
</organism>
<keyword evidence="2" id="KW-0732">Signal</keyword>
<dbReference type="CDD" id="cd09612">
    <property type="entry name" value="Jacalin"/>
    <property type="match status" value="1"/>
</dbReference>
<dbReference type="PROSITE" id="PS51752">
    <property type="entry name" value="JACALIN_LECTIN"/>
    <property type="match status" value="1"/>
</dbReference>
<dbReference type="PANTHER" id="PTHR46506">
    <property type="entry name" value="OS05G0143600 PROTEIN"/>
    <property type="match status" value="1"/>
</dbReference>
<dbReference type="Proteomes" id="UP000095767">
    <property type="component" value="Unassembled WGS sequence"/>
</dbReference>
<reference evidence="4 5" key="1">
    <citation type="submission" date="2016-09" db="EMBL/GenBank/DDBJ databases">
        <title>The draft genome of Dichanthelium oligosanthes: A C3 panicoid grass species.</title>
        <authorList>
            <person name="Studer A.J."/>
            <person name="Schnable J.C."/>
            <person name="Brutnell T.P."/>
        </authorList>
    </citation>
    <scope>NUCLEOTIDE SEQUENCE [LARGE SCALE GENOMIC DNA]</scope>
    <source>
        <strain evidence="5">cv. Kellogg 1175</strain>
        <tissue evidence="4">Leaf</tissue>
    </source>
</reference>
<keyword evidence="1" id="KW-0430">Lectin</keyword>
<evidence type="ECO:0000313" key="5">
    <source>
        <dbReference type="Proteomes" id="UP000095767"/>
    </source>
</evidence>
<dbReference type="SUPFAM" id="SSF51101">
    <property type="entry name" value="Mannose-binding lectins"/>
    <property type="match status" value="1"/>
</dbReference>
<feature type="chain" id="PRO_5009187645" evidence="2">
    <location>
        <begin position="23"/>
        <end position="184"/>
    </location>
</feature>
<proteinExistence type="predicted"/>
<evidence type="ECO:0000256" key="1">
    <source>
        <dbReference type="ARBA" id="ARBA00022734"/>
    </source>
</evidence>